<keyword evidence="4" id="KW-1185">Reference proteome</keyword>
<dbReference type="GO" id="GO:0008483">
    <property type="term" value="F:transaminase activity"/>
    <property type="evidence" value="ECO:0007669"/>
    <property type="project" value="UniProtKB-KW"/>
</dbReference>
<dbReference type="Pfam" id="PF01041">
    <property type="entry name" value="DegT_DnrJ_EryC1"/>
    <property type="match status" value="2"/>
</dbReference>
<sequence>MRSPVVSALRWFDFARAAWMYLRGGEGCLDQFRAEFAASLGMPAESVWLFGSGRAALHALVAALALKAGDEVLLPGYTCVVVPNVFMHLGLGVRYVDIEAGGFNPTAEAIAAAISAATRVVVVPHNFGLITTGLTQLRARFPGIVFIEDAAHAWGAREGAGGAFAGTLGQGGFYSFEYSKCLSTGLGGALLIGDEALRRRFVAPALQRPRGGALARQALTLAWHRLVAALPGPALAALQVLLRLPSRALGLVAQTPASELSGASRPNYAQGLHPLAAALGLCQLRRAARLWALRDAQARRYDEVFAGSSRFERPARAAGAVLLRYPLRLRQPAERAALMAELKALGIMADCWFDDVVHPRGSLRHGYTAGQCPVGEAAAEAVINLPLGLHAQLSAAQWRGLRRLAGRA</sequence>
<dbReference type="InterPro" id="IPR015424">
    <property type="entry name" value="PyrdxlP-dep_Trfase"/>
</dbReference>
<dbReference type="InterPro" id="IPR000653">
    <property type="entry name" value="DegT/StrS_aminotransferase"/>
</dbReference>
<dbReference type="Proteomes" id="UP001246372">
    <property type="component" value="Unassembled WGS sequence"/>
</dbReference>
<dbReference type="InterPro" id="IPR015422">
    <property type="entry name" value="PyrdxlP-dep_Trfase_small"/>
</dbReference>
<proteinExistence type="inferred from homology"/>
<dbReference type="PANTHER" id="PTHR30244">
    <property type="entry name" value="TRANSAMINASE"/>
    <property type="match status" value="1"/>
</dbReference>
<evidence type="ECO:0000313" key="3">
    <source>
        <dbReference type="EMBL" id="MDT9001236.1"/>
    </source>
</evidence>
<keyword evidence="2" id="KW-0663">Pyridoxal phosphate</keyword>
<comment type="caution">
    <text evidence="3">The sequence shown here is derived from an EMBL/GenBank/DDBJ whole genome shotgun (WGS) entry which is preliminary data.</text>
</comment>
<dbReference type="Gene3D" id="3.40.640.10">
    <property type="entry name" value="Type I PLP-dependent aspartate aminotransferase-like (Major domain)"/>
    <property type="match status" value="1"/>
</dbReference>
<keyword evidence="3" id="KW-0808">Transferase</keyword>
<protein>
    <submittedName>
        <fullName evidence="3">DegT/DnrJ/EryC1/StrS family aminotransferase</fullName>
    </submittedName>
</protein>
<name>A0ABU3PF83_9BURK</name>
<dbReference type="RefSeq" id="WP_315652117.1">
    <property type="nucleotide sequence ID" value="NZ_JAVXZY010000008.1"/>
</dbReference>
<organism evidence="3 4">
    <name type="scientific">Roseateles aquae</name>
    <dbReference type="NCBI Taxonomy" id="3077235"/>
    <lineage>
        <taxon>Bacteria</taxon>
        <taxon>Pseudomonadati</taxon>
        <taxon>Pseudomonadota</taxon>
        <taxon>Betaproteobacteria</taxon>
        <taxon>Burkholderiales</taxon>
        <taxon>Sphaerotilaceae</taxon>
        <taxon>Roseateles</taxon>
    </lineage>
</organism>
<evidence type="ECO:0000313" key="4">
    <source>
        <dbReference type="Proteomes" id="UP001246372"/>
    </source>
</evidence>
<gene>
    <name evidence="3" type="ORF">RQP53_18300</name>
</gene>
<keyword evidence="3" id="KW-0032">Aminotransferase</keyword>
<dbReference type="PIRSF" id="PIRSF000390">
    <property type="entry name" value="PLP_StrS"/>
    <property type="match status" value="1"/>
</dbReference>
<evidence type="ECO:0000256" key="2">
    <source>
        <dbReference type="RuleBase" id="RU004508"/>
    </source>
</evidence>
<dbReference type="EMBL" id="JAVXZY010000008">
    <property type="protein sequence ID" value="MDT9001236.1"/>
    <property type="molecule type" value="Genomic_DNA"/>
</dbReference>
<reference evidence="3" key="1">
    <citation type="submission" date="2023-09" db="EMBL/GenBank/DDBJ databases">
        <title>Paucibacter sp. APW11 Genome sequencing and assembly.</title>
        <authorList>
            <person name="Kim I."/>
        </authorList>
    </citation>
    <scope>NUCLEOTIDE SEQUENCE</scope>
    <source>
        <strain evidence="3">APW11</strain>
    </source>
</reference>
<dbReference type="SUPFAM" id="SSF53383">
    <property type="entry name" value="PLP-dependent transferases"/>
    <property type="match status" value="1"/>
</dbReference>
<dbReference type="PANTHER" id="PTHR30244:SF34">
    <property type="entry name" value="DTDP-4-AMINO-4,6-DIDEOXYGALACTOSE TRANSAMINASE"/>
    <property type="match status" value="1"/>
</dbReference>
<accession>A0ABU3PF83</accession>
<comment type="similarity">
    <text evidence="1 2">Belongs to the DegT/DnrJ/EryC1 family.</text>
</comment>
<evidence type="ECO:0000256" key="1">
    <source>
        <dbReference type="ARBA" id="ARBA00037999"/>
    </source>
</evidence>
<dbReference type="InterPro" id="IPR015421">
    <property type="entry name" value="PyrdxlP-dep_Trfase_major"/>
</dbReference>
<dbReference type="Gene3D" id="3.90.1150.10">
    <property type="entry name" value="Aspartate Aminotransferase, domain 1"/>
    <property type="match status" value="1"/>
</dbReference>